<feature type="compositionally biased region" description="Gly residues" evidence="1">
    <location>
        <begin position="1"/>
        <end position="11"/>
    </location>
</feature>
<organism evidence="3">
    <name type="scientific">Candidatus Kentrum sp. TC</name>
    <dbReference type="NCBI Taxonomy" id="2126339"/>
    <lineage>
        <taxon>Bacteria</taxon>
        <taxon>Pseudomonadati</taxon>
        <taxon>Pseudomonadota</taxon>
        <taxon>Gammaproteobacteria</taxon>
        <taxon>Candidatus Kentrum</taxon>
    </lineage>
</organism>
<evidence type="ECO:0000313" key="3">
    <source>
        <dbReference type="EMBL" id="VFK40411.1"/>
    </source>
</evidence>
<name>A0A450YFV0_9GAMM</name>
<dbReference type="SUPFAM" id="SSF51735">
    <property type="entry name" value="NAD(P)-binding Rossmann-fold domains"/>
    <property type="match status" value="1"/>
</dbReference>
<feature type="domain" description="6-phosphogluconate dehydrogenase NADP-binding" evidence="2">
    <location>
        <begin position="14"/>
        <end position="71"/>
    </location>
</feature>
<gene>
    <name evidence="3" type="ORF">BECKTC1821E_GA0114239_100732</name>
</gene>
<reference evidence="3" key="1">
    <citation type="submission" date="2019-02" db="EMBL/GenBank/DDBJ databases">
        <authorList>
            <person name="Gruber-Vodicka R. H."/>
            <person name="Seah K. B. B."/>
        </authorList>
    </citation>
    <scope>NUCLEOTIDE SEQUENCE</scope>
    <source>
        <strain evidence="3">BECK_BZ125</strain>
    </source>
</reference>
<dbReference type="Gene3D" id="3.40.50.720">
    <property type="entry name" value="NAD(P)-binding Rossmann-like Domain"/>
    <property type="match status" value="1"/>
</dbReference>
<evidence type="ECO:0000256" key="1">
    <source>
        <dbReference type="SAM" id="MobiDB-lite"/>
    </source>
</evidence>
<sequence length="86" mass="9126">MRAFDGGGAGGTHLHTRTKGKAADSLASGALWRDSPAEVARHADIIFTMVGFPRDVGEVYFGADGILAGAERPAFPSQWRGAMRRP</sequence>
<protein>
    <submittedName>
        <fullName evidence="3">3-hydroxyisobutyrate dehydrogenase</fullName>
    </submittedName>
</protein>
<proteinExistence type="predicted"/>
<dbReference type="EMBL" id="CAADFT010000007">
    <property type="protein sequence ID" value="VFK40411.1"/>
    <property type="molecule type" value="Genomic_DNA"/>
</dbReference>
<dbReference type="InterPro" id="IPR006115">
    <property type="entry name" value="6PGDH_NADP-bd"/>
</dbReference>
<feature type="region of interest" description="Disordered" evidence="1">
    <location>
        <begin position="1"/>
        <end position="23"/>
    </location>
</feature>
<dbReference type="AlphaFoldDB" id="A0A450YFV0"/>
<dbReference type="Pfam" id="PF03446">
    <property type="entry name" value="NAD_binding_2"/>
    <property type="match status" value="1"/>
</dbReference>
<dbReference type="GO" id="GO:0050661">
    <property type="term" value="F:NADP binding"/>
    <property type="evidence" value="ECO:0007669"/>
    <property type="project" value="InterPro"/>
</dbReference>
<evidence type="ECO:0000259" key="2">
    <source>
        <dbReference type="Pfam" id="PF03446"/>
    </source>
</evidence>
<dbReference type="InterPro" id="IPR036291">
    <property type="entry name" value="NAD(P)-bd_dom_sf"/>
</dbReference>
<accession>A0A450YFV0</accession>